<organism evidence="1">
    <name type="scientific">Mycobacterium xenopi 4042</name>
    <dbReference type="NCBI Taxonomy" id="1299334"/>
    <lineage>
        <taxon>Bacteria</taxon>
        <taxon>Bacillati</taxon>
        <taxon>Actinomycetota</taxon>
        <taxon>Actinomycetes</taxon>
        <taxon>Mycobacteriales</taxon>
        <taxon>Mycobacteriaceae</taxon>
        <taxon>Mycobacterium</taxon>
    </lineage>
</organism>
<dbReference type="PATRIC" id="fig|1299334.3.peg.2282"/>
<name>X8DE58_MYCXE</name>
<sequence>MQRAPGMSVVSRTNRSQLLHCTAAGWGAAVPGAWPAPDSGVALAGDPTATASPNESSAEPSCLMRPMALIVAWGPQLQ</sequence>
<dbReference type="EMBL" id="JAOB01000026">
    <property type="protein sequence ID" value="EUA65760.1"/>
    <property type="molecule type" value="Genomic_DNA"/>
</dbReference>
<evidence type="ECO:0000313" key="1">
    <source>
        <dbReference type="EMBL" id="EUA65760.1"/>
    </source>
</evidence>
<dbReference type="AlphaFoldDB" id="X8DE58"/>
<protein>
    <submittedName>
        <fullName evidence="1">Uncharacterized protein</fullName>
    </submittedName>
</protein>
<reference evidence="1" key="1">
    <citation type="submission" date="2014-01" db="EMBL/GenBank/DDBJ databases">
        <authorList>
            <person name="Brown-Elliot B."/>
            <person name="Wallace R."/>
            <person name="Lenaerts A."/>
            <person name="Ordway D."/>
            <person name="DeGroote M.A."/>
            <person name="Parker T."/>
            <person name="Sizemore C."/>
            <person name="Tallon L.J."/>
            <person name="Sadzewicz L.K."/>
            <person name="Sengamalay N."/>
            <person name="Fraser C.M."/>
            <person name="Hine E."/>
            <person name="Shefchek K.A."/>
            <person name="Das S.P."/>
            <person name="Tettelin H."/>
        </authorList>
    </citation>
    <scope>NUCLEOTIDE SEQUENCE [LARGE SCALE GENOMIC DNA]</scope>
    <source>
        <strain evidence="1">4042</strain>
    </source>
</reference>
<proteinExistence type="predicted"/>
<comment type="caution">
    <text evidence="1">The sequence shown here is derived from an EMBL/GenBank/DDBJ whole genome shotgun (WGS) entry which is preliminary data.</text>
</comment>
<gene>
    <name evidence="1" type="ORF">I553_8122</name>
</gene>
<accession>X8DE58</accession>